<evidence type="ECO:0000313" key="6">
    <source>
        <dbReference type="EMBL" id="RWR72171.1"/>
    </source>
</evidence>
<keyword evidence="7" id="KW-1185">Reference proteome</keyword>
<dbReference type="CDD" id="cd15801">
    <property type="entry name" value="PMEI-like_1"/>
    <property type="match status" value="1"/>
</dbReference>
<dbReference type="Gene3D" id="1.20.140.40">
    <property type="entry name" value="Invertase/pectin methylesterase inhibitor family protein"/>
    <property type="match status" value="1"/>
</dbReference>
<evidence type="ECO:0000256" key="2">
    <source>
        <dbReference type="ARBA" id="ARBA00023157"/>
    </source>
</evidence>
<dbReference type="SMART" id="SM00856">
    <property type="entry name" value="PMEI"/>
    <property type="match status" value="1"/>
</dbReference>
<dbReference type="Proteomes" id="UP000283530">
    <property type="component" value="Unassembled WGS sequence"/>
</dbReference>
<dbReference type="GO" id="GO:0005576">
    <property type="term" value="C:extracellular region"/>
    <property type="evidence" value="ECO:0007669"/>
    <property type="project" value="UniProtKB-ARBA"/>
</dbReference>
<evidence type="ECO:0000256" key="4">
    <source>
        <dbReference type="SAM" id="SignalP"/>
    </source>
</evidence>
<reference evidence="6 7" key="1">
    <citation type="journal article" date="2019" name="Nat. Plants">
        <title>Stout camphor tree genome fills gaps in understanding of flowering plant genome evolution.</title>
        <authorList>
            <person name="Chaw S.M."/>
            <person name="Liu Y.C."/>
            <person name="Wu Y.W."/>
            <person name="Wang H.Y."/>
            <person name="Lin C.I."/>
            <person name="Wu C.S."/>
            <person name="Ke H.M."/>
            <person name="Chang L.Y."/>
            <person name="Hsu C.Y."/>
            <person name="Yang H.T."/>
            <person name="Sudianto E."/>
            <person name="Hsu M.H."/>
            <person name="Wu K.P."/>
            <person name="Wang L.N."/>
            <person name="Leebens-Mack J.H."/>
            <person name="Tsai I.J."/>
        </authorList>
    </citation>
    <scope>NUCLEOTIDE SEQUENCE [LARGE SCALE GENOMIC DNA]</scope>
    <source>
        <strain evidence="7">cv. Chaw 1501</strain>
        <tissue evidence="6">Young leaves</tissue>
    </source>
</reference>
<dbReference type="InterPro" id="IPR035513">
    <property type="entry name" value="Invertase/methylesterase_inhib"/>
</dbReference>
<feature type="chain" id="PRO_5019226686" evidence="4">
    <location>
        <begin position="21"/>
        <end position="176"/>
    </location>
</feature>
<sequence>MRLFFHLFLVLPLVLTLSSAKEIAVTNFIRDTCKKTMHNDLCLTTFQSDPNSHKADPKGLVAIVLRIAHTKASMTHDRITELMVGENNQYMDQCLNDCSEQYLDAIDQIEDSLAALESNGYSDVNTWVTAAMGDAQACEEEFHDVGSRSPLTTNNVEFTKLCIISLAILKLVTGSG</sequence>
<comment type="caution">
    <text evidence="6">The sequence shown here is derived from an EMBL/GenBank/DDBJ whole genome shotgun (WGS) entry which is preliminary data.</text>
</comment>
<dbReference type="PANTHER" id="PTHR36710:SF18">
    <property type="entry name" value="PECTINESTERASE INHIBITOR 5-RELATED"/>
    <property type="match status" value="1"/>
</dbReference>
<gene>
    <name evidence="6" type="ORF">CKAN_00037800</name>
</gene>
<dbReference type="Pfam" id="PF04043">
    <property type="entry name" value="PMEI"/>
    <property type="match status" value="1"/>
</dbReference>
<name>A0A443N0Y5_9MAGN</name>
<dbReference type="NCBIfam" id="TIGR01614">
    <property type="entry name" value="PME_inhib"/>
    <property type="match status" value="1"/>
</dbReference>
<dbReference type="InterPro" id="IPR006501">
    <property type="entry name" value="Pectinesterase_inhib_dom"/>
</dbReference>
<evidence type="ECO:0000256" key="3">
    <source>
        <dbReference type="ARBA" id="ARBA00038471"/>
    </source>
</evidence>
<dbReference type="OrthoDB" id="1899334at2759"/>
<dbReference type="PANTHER" id="PTHR36710">
    <property type="entry name" value="PECTINESTERASE INHIBITOR-LIKE"/>
    <property type="match status" value="1"/>
</dbReference>
<evidence type="ECO:0000256" key="1">
    <source>
        <dbReference type="ARBA" id="ARBA00022729"/>
    </source>
</evidence>
<evidence type="ECO:0000259" key="5">
    <source>
        <dbReference type="SMART" id="SM00856"/>
    </source>
</evidence>
<evidence type="ECO:0000313" key="7">
    <source>
        <dbReference type="Proteomes" id="UP000283530"/>
    </source>
</evidence>
<comment type="similarity">
    <text evidence="3">Belongs to the PMEI family.</text>
</comment>
<organism evidence="6 7">
    <name type="scientific">Cinnamomum micranthum f. kanehirae</name>
    <dbReference type="NCBI Taxonomy" id="337451"/>
    <lineage>
        <taxon>Eukaryota</taxon>
        <taxon>Viridiplantae</taxon>
        <taxon>Streptophyta</taxon>
        <taxon>Embryophyta</taxon>
        <taxon>Tracheophyta</taxon>
        <taxon>Spermatophyta</taxon>
        <taxon>Magnoliopsida</taxon>
        <taxon>Magnoliidae</taxon>
        <taxon>Laurales</taxon>
        <taxon>Lauraceae</taxon>
        <taxon>Cinnamomum</taxon>
    </lineage>
</organism>
<protein>
    <submittedName>
        <fullName evidence="6">Pectinesterase inhibitor-like protein</fullName>
    </submittedName>
</protein>
<proteinExistence type="inferred from homology"/>
<keyword evidence="2" id="KW-1015">Disulfide bond</keyword>
<dbReference type="STRING" id="337451.A0A443N0Y5"/>
<feature type="domain" description="Pectinesterase inhibitor" evidence="5">
    <location>
        <begin position="24"/>
        <end position="168"/>
    </location>
</feature>
<dbReference type="EMBL" id="QPKB01000001">
    <property type="protein sequence ID" value="RWR72171.1"/>
    <property type="molecule type" value="Genomic_DNA"/>
</dbReference>
<dbReference type="SUPFAM" id="SSF101148">
    <property type="entry name" value="Plant invertase/pectin methylesterase inhibitor"/>
    <property type="match status" value="1"/>
</dbReference>
<accession>A0A443N0Y5</accession>
<dbReference type="AlphaFoldDB" id="A0A443N0Y5"/>
<dbReference type="FunFam" id="1.20.140.40:FF:000002">
    <property type="entry name" value="Putative invertase inhibitor"/>
    <property type="match status" value="1"/>
</dbReference>
<feature type="signal peptide" evidence="4">
    <location>
        <begin position="1"/>
        <end position="20"/>
    </location>
</feature>
<keyword evidence="1 4" id="KW-0732">Signal</keyword>
<dbReference type="InterPro" id="IPR052421">
    <property type="entry name" value="PCW_Enzyme_Inhibitor"/>
</dbReference>
<dbReference type="GO" id="GO:0004857">
    <property type="term" value="F:enzyme inhibitor activity"/>
    <property type="evidence" value="ECO:0007669"/>
    <property type="project" value="InterPro"/>
</dbReference>